<dbReference type="STRING" id="384616.Pisl_1182"/>
<feature type="domain" description="N-acetyltransferase" evidence="1">
    <location>
        <begin position="11"/>
        <end position="151"/>
    </location>
</feature>
<dbReference type="Proteomes" id="UP000002595">
    <property type="component" value="Chromosome"/>
</dbReference>
<dbReference type="AlphaFoldDB" id="A1RTR8"/>
<evidence type="ECO:0000313" key="3">
    <source>
        <dbReference type="Proteomes" id="UP000002595"/>
    </source>
</evidence>
<reference evidence="2" key="1">
    <citation type="submission" date="2006-12" db="EMBL/GenBank/DDBJ databases">
        <title>Complete sequence of Pyrobaculum islandicum DSM 4184.</title>
        <authorList>
            <person name="Copeland A."/>
            <person name="Lucas S."/>
            <person name="Lapidus A."/>
            <person name="Barry K."/>
            <person name="Detter J.C."/>
            <person name="Glavina del Rio T."/>
            <person name="Dalin E."/>
            <person name="Tice H."/>
            <person name="Pitluck S."/>
            <person name="Meincke L."/>
            <person name="Brettin T."/>
            <person name="Bruce D."/>
            <person name="Han C."/>
            <person name="Tapia R."/>
            <person name="Gilna P."/>
            <person name="Schmutz J."/>
            <person name="Larimer F."/>
            <person name="Land M."/>
            <person name="Hauser L."/>
            <person name="Kyrpides N."/>
            <person name="Mikhailova N."/>
            <person name="Cozen A.E."/>
            <person name="Fitz-Gibbon S.T."/>
            <person name="House C.H."/>
            <person name="Saltikov C."/>
            <person name="Lowe T."/>
            <person name="Richardson P."/>
        </authorList>
    </citation>
    <scope>NUCLEOTIDE SEQUENCE [LARGE SCALE GENOMIC DNA]</scope>
    <source>
        <strain evidence="2">DSM 4184</strain>
    </source>
</reference>
<dbReference type="HOGENOM" id="CLU_135992_0_0_2"/>
<proteinExistence type="predicted"/>
<dbReference type="Pfam" id="PF00583">
    <property type="entry name" value="Acetyltransf_1"/>
    <property type="match status" value="1"/>
</dbReference>
<accession>A1RTR8</accession>
<dbReference type="PROSITE" id="PS51186">
    <property type="entry name" value="GNAT"/>
    <property type="match status" value="1"/>
</dbReference>
<keyword evidence="3" id="KW-1185">Reference proteome</keyword>
<dbReference type="eggNOG" id="arCOG05477">
    <property type="taxonomic scope" value="Archaea"/>
</dbReference>
<dbReference type="CDD" id="cd04301">
    <property type="entry name" value="NAT_SF"/>
    <property type="match status" value="1"/>
</dbReference>
<evidence type="ECO:0000313" key="2">
    <source>
        <dbReference type="EMBL" id="ABL88350.1"/>
    </source>
</evidence>
<dbReference type="KEGG" id="pis:Pisl_1182"/>
<dbReference type="SUPFAM" id="SSF55729">
    <property type="entry name" value="Acyl-CoA N-acyltransferases (Nat)"/>
    <property type="match status" value="1"/>
</dbReference>
<dbReference type="EMBL" id="CP000504">
    <property type="protein sequence ID" value="ABL88350.1"/>
    <property type="molecule type" value="Genomic_DNA"/>
</dbReference>
<sequence length="158" mass="17894">MPVVSFDYVESTGWLSKIQDVYRRASLNSVVFRFLHPVADVTYIYKYLWSRGCTTFLIYYENKPIGVIDLTPCGEGVEVAILIIDAFQGKGLGTAVVFDFANRIRKMGFKYALAYVLPDNYRALAIARKIGAEVKCRDLCMIRYKFSETQEGSIGRCG</sequence>
<dbReference type="InterPro" id="IPR000182">
    <property type="entry name" value="GNAT_dom"/>
</dbReference>
<protein>
    <submittedName>
        <fullName evidence="2">GCN5-related N-acetyltransferase</fullName>
    </submittedName>
</protein>
<dbReference type="Gene3D" id="3.40.630.30">
    <property type="match status" value="1"/>
</dbReference>
<evidence type="ECO:0000259" key="1">
    <source>
        <dbReference type="PROSITE" id="PS51186"/>
    </source>
</evidence>
<gene>
    <name evidence="2" type="ordered locus">Pisl_1182</name>
</gene>
<dbReference type="RefSeq" id="WP_011762925.1">
    <property type="nucleotide sequence ID" value="NC_008701.1"/>
</dbReference>
<dbReference type="InterPro" id="IPR016181">
    <property type="entry name" value="Acyl_CoA_acyltransferase"/>
</dbReference>
<name>A1RTR8_PYRIL</name>
<dbReference type="OrthoDB" id="45712at2157"/>
<dbReference type="GeneID" id="4617050"/>
<dbReference type="GO" id="GO:0016747">
    <property type="term" value="F:acyltransferase activity, transferring groups other than amino-acyl groups"/>
    <property type="evidence" value="ECO:0007669"/>
    <property type="project" value="InterPro"/>
</dbReference>
<organism evidence="2 3">
    <name type="scientific">Pyrobaculum islandicum (strain DSM 4184 / JCM 9189 / GEO3)</name>
    <dbReference type="NCBI Taxonomy" id="384616"/>
    <lineage>
        <taxon>Archaea</taxon>
        <taxon>Thermoproteota</taxon>
        <taxon>Thermoprotei</taxon>
        <taxon>Thermoproteales</taxon>
        <taxon>Thermoproteaceae</taxon>
        <taxon>Pyrobaculum</taxon>
    </lineage>
</organism>